<evidence type="ECO:0000256" key="3">
    <source>
        <dbReference type="ARBA" id="ARBA00022685"/>
    </source>
</evidence>
<dbReference type="GeneID" id="113120471"/>
<dbReference type="PRINTS" id="PR00659">
    <property type="entry name" value="CHROMOGRANIN"/>
</dbReference>
<reference evidence="7" key="1">
    <citation type="submission" date="2025-08" db="UniProtKB">
        <authorList>
            <consortium name="RefSeq"/>
        </authorList>
    </citation>
    <scope>IDENTIFICATION</scope>
    <source>
        <strain evidence="7">Wakin</strain>
        <tissue evidence="7">Muscle</tissue>
    </source>
</reference>
<evidence type="ECO:0000256" key="5">
    <source>
        <dbReference type="SAM" id="SignalP"/>
    </source>
</evidence>
<keyword evidence="3" id="KW-0165">Cleavage on pair of basic residues</keyword>
<feature type="compositionally biased region" description="Basic and acidic residues" evidence="4">
    <location>
        <begin position="177"/>
        <end position="189"/>
    </location>
</feature>
<keyword evidence="5" id="KW-0732">Signal</keyword>
<proteinExistence type="predicted"/>
<dbReference type="PANTHER" id="PTHR10583">
    <property type="entry name" value="CHROMOGRANIN"/>
    <property type="match status" value="1"/>
</dbReference>
<dbReference type="RefSeq" id="XP_026146081.1">
    <property type="nucleotide sequence ID" value="XM_026290296.1"/>
</dbReference>
<feature type="compositionally biased region" description="Basic residues" evidence="4">
    <location>
        <begin position="411"/>
        <end position="426"/>
    </location>
</feature>
<accession>A0A6P6RKR6</accession>
<dbReference type="OrthoDB" id="9907623at2759"/>
<keyword evidence="6" id="KW-1185">Reference proteome</keyword>
<protein>
    <submittedName>
        <fullName evidence="7">Trichohyalin-like</fullName>
    </submittedName>
</protein>
<organism evidence="6 7">
    <name type="scientific">Carassius auratus</name>
    <name type="common">Goldfish</name>
    <dbReference type="NCBI Taxonomy" id="7957"/>
    <lineage>
        <taxon>Eukaryota</taxon>
        <taxon>Metazoa</taxon>
        <taxon>Chordata</taxon>
        <taxon>Craniata</taxon>
        <taxon>Vertebrata</taxon>
        <taxon>Euteleostomi</taxon>
        <taxon>Actinopterygii</taxon>
        <taxon>Neopterygii</taxon>
        <taxon>Teleostei</taxon>
        <taxon>Ostariophysi</taxon>
        <taxon>Cypriniformes</taxon>
        <taxon>Cyprinidae</taxon>
        <taxon>Cyprininae</taxon>
        <taxon>Carassius</taxon>
    </lineage>
</organism>
<keyword evidence="2" id="KW-0765">Sulfation</keyword>
<dbReference type="GO" id="GO:0030141">
    <property type="term" value="C:secretory granule"/>
    <property type="evidence" value="ECO:0007669"/>
    <property type="project" value="InterPro"/>
</dbReference>
<evidence type="ECO:0000256" key="1">
    <source>
        <dbReference type="ARBA" id="ARBA00022553"/>
    </source>
</evidence>
<keyword evidence="1" id="KW-0597">Phosphoprotein</keyword>
<feature type="compositionally biased region" description="Basic residues" evidence="4">
    <location>
        <begin position="295"/>
        <end position="309"/>
    </location>
</feature>
<dbReference type="KEGG" id="caua:113120471"/>
<evidence type="ECO:0000256" key="2">
    <source>
        <dbReference type="ARBA" id="ARBA00022641"/>
    </source>
</evidence>
<feature type="compositionally biased region" description="Basic and acidic residues" evidence="4">
    <location>
        <begin position="225"/>
        <end position="265"/>
    </location>
</feature>
<feature type="chain" id="PRO_5027805915" evidence="5">
    <location>
        <begin position="20"/>
        <end position="606"/>
    </location>
</feature>
<dbReference type="PANTHER" id="PTHR10583:SF4">
    <property type="entry name" value="SECRETOGRANIN-1"/>
    <property type="match status" value="1"/>
</dbReference>
<dbReference type="GO" id="GO:0005615">
    <property type="term" value="C:extracellular space"/>
    <property type="evidence" value="ECO:0007669"/>
    <property type="project" value="TreeGrafter"/>
</dbReference>
<feature type="region of interest" description="Disordered" evidence="4">
    <location>
        <begin position="104"/>
        <end position="492"/>
    </location>
</feature>
<dbReference type="Proteomes" id="UP000515129">
    <property type="component" value="Chromosome 20"/>
</dbReference>
<dbReference type="AlphaFoldDB" id="A0A6P6RKR6"/>
<feature type="compositionally biased region" description="Basic and acidic residues" evidence="4">
    <location>
        <begin position="336"/>
        <end position="364"/>
    </location>
</feature>
<evidence type="ECO:0000313" key="7">
    <source>
        <dbReference type="RefSeq" id="XP_026146081.1"/>
    </source>
</evidence>
<evidence type="ECO:0000313" key="6">
    <source>
        <dbReference type="Proteomes" id="UP000515129"/>
    </source>
</evidence>
<name>A0A6P6RKR6_CARAU</name>
<dbReference type="InterPro" id="IPR001819">
    <property type="entry name" value="Chromogranin_AB"/>
</dbReference>
<gene>
    <name evidence="7" type="primary">LOC113120471</name>
</gene>
<evidence type="ECO:0000256" key="4">
    <source>
        <dbReference type="SAM" id="MobiDB-lite"/>
    </source>
</evidence>
<feature type="compositionally biased region" description="Basic and acidic residues" evidence="4">
    <location>
        <begin position="478"/>
        <end position="492"/>
    </location>
</feature>
<sequence length="606" mass="73573">MKFAALVCLVVFFAADGESMPVEQDSQREDLITQCLVHILSKALYKTDDTPLHPECKNILRPGSGHSSVVKDEDDTLEPVQEELIKPRGESKVKEELIEDLLKTNKREEMDDERSQEEFPSFLKRRMKEKRDELDDERSQEEFPSFMKRRMKEKRDELDDERSQEEFPRFMKRRMKEKRDELDYDRSQEEFPSFYKRSNKHKRADPDDERSQEEFPQKRHVSVLYKRDNLDEERSQEEFPLYDYKRTHLLTSKEKREESDYDRSQELFPSYTHKRNHGDGEEEDEESEEREKRIWKPSHRYHHKKKQHKRSENEDFEEPDYYRSQEDFPSYSQKRSHGDSRDYKPNEDLLNKHINEDLNSREERSEEVDEDTAKRYWKPTHRYHHKKHHKRPVEKRYEDSEESEEMDKRIWKPTHRYHLKKLHHKRGDSTELKDEDEPISQKTHSLHDSTGNEEEEEENVHELNEKRRPLTSQEEEDELKKGHPSFVEEKQDREAALRYLTKKKNELKERLLSKGDVYEKRSPWIYRGFYHPAWYKRGHKVDESTDQHPYHKLEDFAETLRYKRGLLTNGESFEEEKGVPQQKLLTPELKELEKLASVDQQMKETT</sequence>
<feature type="compositionally biased region" description="Basic residues" evidence="4">
    <location>
        <begin position="375"/>
        <end position="393"/>
    </location>
</feature>
<feature type="signal peptide" evidence="5">
    <location>
        <begin position="1"/>
        <end position="19"/>
    </location>
</feature>